<dbReference type="InterPro" id="IPR011051">
    <property type="entry name" value="RmlC_Cupin_sf"/>
</dbReference>
<evidence type="ECO:0000313" key="2">
    <source>
        <dbReference type="EMBL" id="OGZ63809.1"/>
    </source>
</evidence>
<name>A0A1G2HN43_9BACT</name>
<dbReference type="STRING" id="1802202.A2730_00790"/>
<protein>
    <recommendedName>
        <fullName evidence="1">Cupin type-2 domain-containing protein</fullName>
    </recommendedName>
</protein>
<dbReference type="AlphaFoldDB" id="A0A1G2HN43"/>
<comment type="caution">
    <text evidence="2">The sequence shown here is derived from an EMBL/GenBank/DDBJ whole genome shotgun (WGS) entry which is preliminary data.</text>
</comment>
<reference evidence="2 3" key="1">
    <citation type="journal article" date="2016" name="Nat. Commun.">
        <title>Thousands of microbial genomes shed light on interconnected biogeochemical processes in an aquifer system.</title>
        <authorList>
            <person name="Anantharaman K."/>
            <person name="Brown C.T."/>
            <person name="Hug L.A."/>
            <person name="Sharon I."/>
            <person name="Castelle C.J."/>
            <person name="Probst A.J."/>
            <person name="Thomas B.C."/>
            <person name="Singh A."/>
            <person name="Wilkins M.J."/>
            <person name="Karaoz U."/>
            <person name="Brodie E.L."/>
            <person name="Williams K.H."/>
            <person name="Hubbard S.S."/>
            <person name="Banfield J.F."/>
        </authorList>
    </citation>
    <scope>NUCLEOTIDE SEQUENCE [LARGE SCALE GENOMIC DNA]</scope>
</reference>
<dbReference type="InterPro" id="IPR013096">
    <property type="entry name" value="Cupin_2"/>
</dbReference>
<dbReference type="Pfam" id="PF07883">
    <property type="entry name" value="Cupin_2"/>
    <property type="match status" value="1"/>
</dbReference>
<dbReference type="Gene3D" id="2.60.120.10">
    <property type="entry name" value="Jelly Rolls"/>
    <property type="match status" value="1"/>
</dbReference>
<evidence type="ECO:0000313" key="3">
    <source>
        <dbReference type="Proteomes" id="UP000176855"/>
    </source>
</evidence>
<evidence type="ECO:0000259" key="1">
    <source>
        <dbReference type="Pfam" id="PF07883"/>
    </source>
</evidence>
<dbReference type="InterPro" id="IPR014710">
    <property type="entry name" value="RmlC-like_jellyroll"/>
</dbReference>
<dbReference type="Proteomes" id="UP000176855">
    <property type="component" value="Unassembled WGS sequence"/>
</dbReference>
<gene>
    <name evidence="2" type="ORF">A2730_00790</name>
</gene>
<dbReference type="SUPFAM" id="SSF51182">
    <property type="entry name" value="RmlC-like cupins"/>
    <property type="match status" value="1"/>
</dbReference>
<proteinExistence type="predicted"/>
<feature type="domain" description="Cupin type-2" evidence="1">
    <location>
        <begin position="50"/>
        <end position="101"/>
    </location>
</feature>
<sequence>MNTIVKKSFASPDEVYHPKETMKLEILNVGEGLKLQRNTAQPGYHGEDCPYDHMLYVVSGKFHVRMPGGDEIEFGPGEVGVIPAGHDLRVTSNEPAVWLEIKH</sequence>
<accession>A0A1G2HN43</accession>
<organism evidence="2 3">
    <name type="scientific">Candidatus Staskawiczbacteria bacterium RIFCSPHIGHO2_01_FULL_39_25</name>
    <dbReference type="NCBI Taxonomy" id="1802202"/>
    <lineage>
        <taxon>Bacteria</taxon>
        <taxon>Candidatus Staskawicziibacteriota</taxon>
    </lineage>
</organism>
<dbReference type="EMBL" id="MHOO01000011">
    <property type="protein sequence ID" value="OGZ63809.1"/>
    <property type="molecule type" value="Genomic_DNA"/>
</dbReference>